<dbReference type="PANTHER" id="PTHR47129:SF1">
    <property type="entry name" value="NMRA-LIKE DOMAIN-CONTAINING PROTEIN"/>
    <property type="match status" value="1"/>
</dbReference>
<reference evidence="2" key="2">
    <citation type="submission" date="2023-05" db="EMBL/GenBank/DDBJ databases">
        <authorList>
            <consortium name="Lawrence Berkeley National Laboratory"/>
            <person name="Steindorff A."/>
            <person name="Hensen N."/>
            <person name="Bonometti L."/>
            <person name="Westerberg I."/>
            <person name="Brannstrom I.O."/>
            <person name="Guillou S."/>
            <person name="Cros-Aarteil S."/>
            <person name="Calhoun S."/>
            <person name="Haridas S."/>
            <person name="Kuo A."/>
            <person name="Mondo S."/>
            <person name="Pangilinan J."/>
            <person name="Riley R."/>
            <person name="Labutti K."/>
            <person name="Andreopoulos B."/>
            <person name="Lipzen A."/>
            <person name="Chen C."/>
            <person name="Yanf M."/>
            <person name="Daum C."/>
            <person name="Ng V."/>
            <person name="Clum A."/>
            <person name="Ohm R."/>
            <person name="Martin F."/>
            <person name="Silar P."/>
            <person name="Natvig D."/>
            <person name="Lalanne C."/>
            <person name="Gautier V."/>
            <person name="Ament-Velasquez S.L."/>
            <person name="Kruys A."/>
            <person name="Hutchinson M.I."/>
            <person name="Powell A.J."/>
            <person name="Barry K."/>
            <person name="Miller A.N."/>
            <person name="Grigoriev I.V."/>
            <person name="Debuchy R."/>
            <person name="Gladieux P."/>
            <person name="Thoren M.H."/>
            <person name="Johannesson H."/>
        </authorList>
    </citation>
    <scope>NUCLEOTIDE SEQUENCE</scope>
    <source>
        <strain evidence="2">CBS 757.83</strain>
    </source>
</reference>
<name>A0AAN6PZX0_9PEZI</name>
<dbReference type="PANTHER" id="PTHR47129">
    <property type="entry name" value="QUINONE OXIDOREDUCTASE 2"/>
    <property type="match status" value="1"/>
</dbReference>
<keyword evidence="3" id="KW-1185">Reference proteome</keyword>
<dbReference type="Proteomes" id="UP001305647">
    <property type="component" value="Unassembled WGS sequence"/>
</dbReference>
<dbReference type="AlphaFoldDB" id="A0AAN6PZX0"/>
<dbReference type="Gene3D" id="3.90.25.10">
    <property type="entry name" value="UDP-galactose 4-epimerase, domain 1"/>
    <property type="match status" value="1"/>
</dbReference>
<accession>A0AAN6PZX0</accession>
<sequence length="318" mass="34690">MKVGIFPASGALGSSTYTHLLNLVPNDQVVLISRHPEKIPRPYLDAGVQARQASYESTSSELEKAFSGIDILFLISLPSHDHGYRTKVHLTAVDAARRAGVSHIFYSSLAFAGSHASFSSLAVVMQAHLDTERHLAKLASESPGFAYTSIREGLYAESTPIYTAFFDPRDPSTLSGNGEVCIPHDGSGPGVAWVKRDELGEASARLIARFATDGREGFPWVNRVVLLTGPRVWSLGETVAVLSEIAGREVKIRKVSVDEYVKLTKVREVFGDEELARGWATAWEAIRAGETAIVTGELKEILGREPEGFEVAVWRHFA</sequence>
<dbReference type="SUPFAM" id="SSF51735">
    <property type="entry name" value="NAD(P)-binding Rossmann-fold domains"/>
    <property type="match status" value="1"/>
</dbReference>
<dbReference type="Pfam" id="PF13460">
    <property type="entry name" value="NAD_binding_10"/>
    <property type="match status" value="1"/>
</dbReference>
<dbReference type="InterPro" id="IPR036291">
    <property type="entry name" value="NAD(P)-bd_dom_sf"/>
</dbReference>
<evidence type="ECO:0000259" key="1">
    <source>
        <dbReference type="Pfam" id="PF13460"/>
    </source>
</evidence>
<evidence type="ECO:0000313" key="3">
    <source>
        <dbReference type="Proteomes" id="UP001305647"/>
    </source>
</evidence>
<dbReference type="InterPro" id="IPR052718">
    <property type="entry name" value="NmrA-type_oxidoreductase"/>
</dbReference>
<dbReference type="Gene3D" id="3.40.50.720">
    <property type="entry name" value="NAD(P)-binding Rossmann-like Domain"/>
    <property type="match status" value="1"/>
</dbReference>
<feature type="domain" description="NAD(P)-binding" evidence="1">
    <location>
        <begin position="8"/>
        <end position="155"/>
    </location>
</feature>
<protein>
    <submittedName>
        <fullName evidence="2">NAD(P)-binding protein</fullName>
    </submittedName>
</protein>
<evidence type="ECO:0000313" key="2">
    <source>
        <dbReference type="EMBL" id="KAK4098482.1"/>
    </source>
</evidence>
<dbReference type="EMBL" id="MU863658">
    <property type="protein sequence ID" value="KAK4098482.1"/>
    <property type="molecule type" value="Genomic_DNA"/>
</dbReference>
<gene>
    <name evidence="2" type="ORF">N658DRAFT_499339</name>
</gene>
<organism evidence="2 3">
    <name type="scientific">Parathielavia hyrcaniae</name>
    <dbReference type="NCBI Taxonomy" id="113614"/>
    <lineage>
        <taxon>Eukaryota</taxon>
        <taxon>Fungi</taxon>
        <taxon>Dikarya</taxon>
        <taxon>Ascomycota</taxon>
        <taxon>Pezizomycotina</taxon>
        <taxon>Sordariomycetes</taxon>
        <taxon>Sordariomycetidae</taxon>
        <taxon>Sordariales</taxon>
        <taxon>Chaetomiaceae</taxon>
        <taxon>Parathielavia</taxon>
    </lineage>
</organism>
<reference evidence="2" key="1">
    <citation type="journal article" date="2023" name="Mol. Phylogenet. Evol.">
        <title>Genome-scale phylogeny and comparative genomics of the fungal order Sordariales.</title>
        <authorList>
            <person name="Hensen N."/>
            <person name="Bonometti L."/>
            <person name="Westerberg I."/>
            <person name="Brannstrom I.O."/>
            <person name="Guillou S."/>
            <person name="Cros-Aarteil S."/>
            <person name="Calhoun S."/>
            <person name="Haridas S."/>
            <person name="Kuo A."/>
            <person name="Mondo S."/>
            <person name="Pangilinan J."/>
            <person name="Riley R."/>
            <person name="LaButti K."/>
            <person name="Andreopoulos B."/>
            <person name="Lipzen A."/>
            <person name="Chen C."/>
            <person name="Yan M."/>
            <person name="Daum C."/>
            <person name="Ng V."/>
            <person name="Clum A."/>
            <person name="Steindorff A."/>
            <person name="Ohm R.A."/>
            <person name="Martin F."/>
            <person name="Silar P."/>
            <person name="Natvig D.O."/>
            <person name="Lalanne C."/>
            <person name="Gautier V."/>
            <person name="Ament-Velasquez S.L."/>
            <person name="Kruys A."/>
            <person name="Hutchinson M.I."/>
            <person name="Powell A.J."/>
            <person name="Barry K."/>
            <person name="Miller A.N."/>
            <person name="Grigoriev I.V."/>
            <person name="Debuchy R."/>
            <person name="Gladieux P."/>
            <person name="Hiltunen Thoren M."/>
            <person name="Johannesson H."/>
        </authorList>
    </citation>
    <scope>NUCLEOTIDE SEQUENCE</scope>
    <source>
        <strain evidence="2">CBS 757.83</strain>
    </source>
</reference>
<dbReference type="InterPro" id="IPR016040">
    <property type="entry name" value="NAD(P)-bd_dom"/>
</dbReference>
<proteinExistence type="predicted"/>
<comment type="caution">
    <text evidence="2">The sequence shown here is derived from an EMBL/GenBank/DDBJ whole genome shotgun (WGS) entry which is preliminary data.</text>
</comment>